<comment type="caution">
    <text evidence="3">The sequence shown here is derived from an EMBL/GenBank/DDBJ whole genome shotgun (WGS) entry which is preliminary data.</text>
</comment>
<evidence type="ECO:0000256" key="2">
    <source>
        <dbReference type="SAM" id="SignalP"/>
    </source>
</evidence>
<proteinExistence type="predicted"/>
<gene>
    <name evidence="3" type="ORF">CYNAS_LOCUS17491</name>
</gene>
<evidence type="ECO:0000313" key="3">
    <source>
        <dbReference type="EMBL" id="CAJ0605508.1"/>
    </source>
</evidence>
<dbReference type="AlphaFoldDB" id="A0AA36MCT4"/>
<reference evidence="3" key="1">
    <citation type="submission" date="2023-07" db="EMBL/GenBank/DDBJ databases">
        <authorList>
            <consortium name="CYATHOMIX"/>
        </authorList>
    </citation>
    <scope>NUCLEOTIDE SEQUENCE</scope>
    <source>
        <strain evidence="3">N/A</strain>
    </source>
</reference>
<evidence type="ECO:0008006" key="5">
    <source>
        <dbReference type="Google" id="ProtNLM"/>
    </source>
</evidence>
<feature type="signal peptide" evidence="2">
    <location>
        <begin position="1"/>
        <end position="18"/>
    </location>
</feature>
<feature type="region of interest" description="Disordered" evidence="1">
    <location>
        <begin position="249"/>
        <end position="303"/>
    </location>
</feature>
<evidence type="ECO:0000313" key="4">
    <source>
        <dbReference type="Proteomes" id="UP001176961"/>
    </source>
</evidence>
<dbReference type="Proteomes" id="UP001176961">
    <property type="component" value="Unassembled WGS sequence"/>
</dbReference>
<feature type="compositionally biased region" description="Basic and acidic residues" evidence="1">
    <location>
        <begin position="273"/>
        <end position="289"/>
    </location>
</feature>
<accession>A0AA36MCT4</accession>
<organism evidence="3 4">
    <name type="scientific">Cylicocyclus nassatus</name>
    <name type="common">Nematode worm</name>
    <dbReference type="NCBI Taxonomy" id="53992"/>
    <lineage>
        <taxon>Eukaryota</taxon>
        <taxon>Metazoa</taxon>
        <taxon>Ecdysozoa</taxon>
        <taxon>Nematoda</taxon>
        <taxon>Chromadorea</taxon>
        <taxon>Rhabditida</taxon>
        <taxon>Rhabditina</taxon>
        <taxon>Rhabditomorpha</taxon>
        <taxon>Strongyloidea</taxon>
        <taxon>Strongylidae</taxon>
        <taxon>Cylicocyclus</taxon>
    </lineage>
</organism>
<sequence length="653" mass="72615">MLWRSAGLIALALRVAFAADELSCDFKRPCCWQSLNEDAKWLVRSGRSININEFRRTFLVGRSRLPPAGNYLLQNGFEGQAAFGSCAFCSADGKVTIQYRHWQSPTARLKLCWRRWYHPIREENCFRAEPSRQSQIISQQISVPRGKDIQVLFVVERTEGSVNAIVMLDRILVTVTKCSSSAEKNTDFVSRTARVVVQPASQVVEKKLGSSDKSGVSLLSVHHKGSPIKLNLAQLAHIDERVRAKLLEREHEKRAEKAKSRLSSYSSANSTSKSKETRSSSSSKSKESKPSSPFSSKSKEIRKKSGEVALPKFLTWTNSSAIRSTENTSNKRSNEDIKSSLRSSEKSLLSKESSQPPILQSTFPVKKIVSKLPKRYIPNPRPSKKPSRERHPPPPPSPLSNPKEFNPLADLLGQELVDFLDPNYVTKDDEEPEDDYDDEDLAVLSSSHSRKASSPPPNTSIAATHKSVSPATPTHVQMPPPLSVFHRPLSLAPPQPCNTVGGCLFDRSMCSYVHPDDVPHANRFIRLKVGLSSFIRARVPPGRTSVLESVTRMTEPHTILFDALEWRSGTRLIGCCSDINGAQKCPFATPSEAGVLLWQSGSFDCPANTAKIRFICENLDVEESECALDSIRLHRLSDTFLLEPCQKDVLSSL</sequence>
<feature type="compositionally biased region" description="Basic and acidic residues" evidence="1">
    <location>
        <begin position="249"/>
        <end position="259"/>
    </location>
</feature>
<feature type="chain" id="PRO_5041220636" description="C3H1-type domain-containing protein" evidence="2">
    <location>
        <begin position="19"/>
        <end position="653"/>
    </location>
</feature>
<protein>
    <recommendedName>
        <fullName evidence="5">C3H1-type domain-containing protein</fullName>
    </recommendedName>
</protein>
<name>A0AA36MCT4_CYLNA</name>
<feature type="compositionally biased region" description="Polar residues" evidence="1">
    <location>
        <begin position="459"/>
        <end position="474"/>
    </location>
</feature>
<keyword evidence="2" id="KW-0732">Signal</keyword>
<feature type="compositionally biased region" description="Basic and acidic residues" evidence="1">
    <location>
        <begin position="332"/>
        <end position="349"/>
    </location>
</feature>
<feature type="region of interest" description="Disordered" evidence="1">
    <location>
        <begin position="323"/>
        <end position="406"/>
    </location>
</feature>
<keyword evidence="4" id="KW-1185">Reference proteome</keyword>
<feature type="compositionally biased region" description="Low complexity" evidence="1">
    <location>
        <begin position="261"/>
        <end position="272"/>
    </location>
</feature>
<evidence type="ECO:0000256" key="1">
    <source>
        <dbReference type="SAM" id="MobiDB-lite"/>
    </source>
</evidence>
<dbReference type="EMBL" id="CATQJL010000316">
    <property type="protein sequence ID" value="CAJ0605508.1"/>
    <property type="molecule type" value="Genomic_DNA"/>
</dbReference>
<feature type="region of interest" description="Disordered" evidence="1">
    <location>
        <begin position="444"/>
        <end position="474"/>
    </location>
</feature>